<dbReference type="EMBL" id="BART01021060">
    <property type="protein sequence ID" value="GAG95650.1"/>
    <property type="molecule type" value="Genomic_DNA"/>
</dbReference>
<dbReference type="InterPro" id="IPR010090">
    <property type="entry name" value="Phage_tape_meas"/>
</dbReference>
<evidence type="ECO:0000313" key="2">
    <source>
        <dbReference type="EMBL" id="GAG95650.1"/>
    </source>
</evidence>
<feature type="domain" description="Phage tail tape measure protein" evidence="1">
    <location>
        <begin position="34"/>
        <end position="144"/>
    </location>
</feature>
<dbReference type="Pfam" id="PF10145">
    <property type="entry name" value="PhageMin_Tail"/>
    <property type="match status" value="1"/>
</dbReference>
<name>X1BKV0_9ZZZZ</name>
<dbReference type="AlphaFoldDB" id="X1BKV0"/>
<proteinExistence type="predicted"/>
<feature type="non-terminal residue" evidence="2">
    <location>
        <position position="1"/>
    </location>
</feature>
<accession>X1BKV0</accession>
<organism evidence="2">
    <name type="scientific">marine sediment metagenome</name>
    <dbReference type="NCBI Taxonomy" id="412755"/>
    <lineage>
        <taxon>unclassified sequences</taxon>
        <taxon>metagenomes</taxon>
        <taxon>ecological metagenomes</taxon>
    </lineage>
</organism>
<reference evidence="2" key="1">
    <citation type="journal article" date="2014" name="Front. Microbiol.">
        <title>High frequency of phylogenetically diverse reductive dehalogenase-homologous genes in deep subseafloor sedimentary metagenomes.</title>
        <authorList>
            <person name="Kawai M."/>
            <person name="Futagami T."/>
            <person name="Toyoda A."/>
            <person name="Takaki Y."/>
            <person name="Nishi S."/>
            <person name="Hori S."/>
            <person name="Arai W."/>
            <person name="Tsubouchi T."/>
            <person name="Morono Y."/>
            <person name="Uchiyama I."/>
            <person name="Ito T."/>
            <person name="Fujiyama A."/>
            <person name="Inagaki F."/>
            <person name="Takami H."/>
        </authorList>
    </citation>
    <scope>NUCLEOTIDE SEQUENCE</scope>
    <source>
        <strain evidence="2">Expedition CK06-06</strain>
    </source>
</reference>
<comment type="caution">
    <text evidence="2">The sequence shown here is derived from an EMBL/GenBank/DDBJ whole genome shotgun (WGS) entry which is preliminary data.</text>
</comment>
<evidence type="ECO:0000259" key="1">
    <source>
        <dbReference type="Pfam" id="PF10145"/>
    </source>
</evidence>
<feature type="non-terminal residue" evidence="2">
    <location>
        <position position="291"/>
    </location>
</feature>
<sequence length="291" mass="29952">AADFETQLANVSTMLDESAMRILPEYRKGLQALSVEFGESTQTLSKGLYDILSASIPPAEALGVLEVSAKAAAAGITDTGVAADAITTILNSYGMSADQAGMVSDKLFAIVKEGKTTFAELAPSIGKVAATASMAGLSFDDLGATRGGNEFNLNRVTRNIEIDGLKGAVKGLKRITEVNPQITANLIELTVENLVLAIAGAKATVTPTTDVLAEYLGVGTAAVDDFDCNHLTVVPLSEKVYIDEVLVSKVLVGDSLFIGANAAQNKGFDSTIGDWAAGTGGTFVSADGGVV</sequence>
<protein>
    <recommendedName>
        <fullName evidence="1">Phage tail tape measure protein domain-containing protein</fullName>
    </recommendedName>
</protein>
<dbReference type="NCBIfam" id="TIGR01760">
    <property type="entry name" value="tape_meas_TP901"/>
    <property type="match status" value="1"/>
</dbReference>
<gene>
    <name evidence="2" type="ORF">S01H4_38968</name>
</gene>